<gene>
    <name evidence="2" type="ORF">ACFPM4_01140</name>
</gene>
<sequence>MMKMKNKWKWLFLMLLTLNIAVILLISILIFDTPEDVQDPEINIKTENMSEFTISTDKHDLNRLINHYIEKEGLNGPINYYIKLTDEVELFGEIKVFSKTLQLRMTFEPQALENGDLLLVQKSLSLGGIKLPVERILKFIQDGYKLPEWVIIQPNDKKIYVALQEMRLNGGIQVRAEEFDVAKNNISMRMLVPVSQ</sequence>
<protein>
    <submittedName>
        <fullName evidence="2">YpmS family protein</fullName>
    </submittedName>
</protein>
<keyword evidence="1" id="KW-0812">Transmembrane</keyword>
<comment type="caution">
    <text evidence="2">The sequence shown here is derived from an EMBL/GenBank/DDBJ whole genome shotgun (WGS) entry which is preliminary data.</text>
</comment>
<evidence type="ECO:0000313" key="3">
    <source>
        <dbReference type="Proteomes" id="UP001596147"/>
    </source>
</evidence>
<keyword evidence="1" id="KW-1133">Transmembrane helix</keyword>
<dbReference type="Pfam" id="PF09911">
    <property type="entry name" value="DUF2140"/>
    <property type="match status" value="1"/>
</dbReference>
<dbReference type="InterPro" id="IPR018672">
    <property type="entry name" value="DUF2140"/>
</dbReference>
<keyword evidence="1" id="KW-0472">Membrane</keyword>
<keyword evidence="3" id="KW-1185">Reference proteome</keyword>
<reference evidence="3" key="1">
    <citation type="journal article" date="2019" name="Int. J. Syst. Evol. Microbiol.">
        <title>The Global Catalogue of Microorganisms (GCM) 10K type strain sequencing project: providing services to taxonomists for standard genome sequencing and annotation.</title>
        <authorList>
            <consortium name="The Broad Institute Genomics Platform"/>
            <consortium name="The Broad Institute Genome Sequencing Center for Infectious Disease"/>
            <person name="Wu L."/>
            <person name="Ma J."/>
        </authorList>
    </citation>
    <scope>NUCLEOTIDE SEQUENCE [LARGE SCALE GENOMIC DNA]</scope>
    <source>
        <strain evidence="3">CGMCC 1.12237</strain>
    </source>
</reference>
<organism evidence="2 3">
    <name type="scientific">Lederbergia graminis</name>
    <dbReference type="NCBI Taxonomy" id="735518"/>
    <lineage>
        <taxon>Bacteria</taxon>
        <taxon>Bacillati</taxon>
        <taxon>Bacillota</taxon>
        <taxon>Bacilli</taxon>
        <taxon>Bacillales</taxon>
        <taxon>Bacillaceae</taxon>
        <taxon>Lederbergia</taxon>
    </lineage>
</organism>
<name>A0ABW0LCF8_9BACI</name>
<evidence type="ECO:0000313" key="2">
    <source>
        <dbReference type="EMBL" id="MFC5463350.1"/>
    </source>
</evidence>
<dbReference type="RefSeq" id="WP_318280849.1">
    <property type="nucleotide sequence ID" value="NZ_JBHSMC010000001.1"/>
</dbReference>
<evidence type="ECO:0000256" key="1">
    <source>
        <dbReference type="SAM" id="Phobius"/>
    </source>
</evidence>
<dbReference type="EMBL" id="JBHSMC010000001">
    <property type="protein sequence ID" value="MFC5463350.1"/>
    <property type="molecule type" value="Genomic_DNA"/>
</dbReference>
<accession>A0ABW0LCF8</accession>
<proteinExistence type="predicted"/>
<dbReference type="Proteomes" id="UP001596147">
    <property type="component" value="Unassembled WGS sequence"/>
</dbReference>
<feature type="transmembrane region" description="Helical" evidence="1">
    <location>
        <begin position="12"/>
        <end position="31"/>
    </location>
</feature>